<dbReference type="InterPro" id="IPR026516">
    <property type="entry name" value="THAP1/10"/>
</dbReference>
<keyword evidence="1" id="KW-0479">Metal-binding</keyword>
<keyword evidence="8" id="KW-1185">Reference proteome</keyword>
<evidence type="ECO:0000313" key="8">
    <source>
        <dbReference type="Proteomes" id="UP000821866"/>
    </source>
</evidence>
<proteinExistence type="predicted"/>
<sequence length="112" mass="12630">MPTVCIVRQCRTTYGSANNVRFHKLPSEPQRRAAWLRAINRDGPAGLGSESEFVCSDHFLPQDYETNLNVLRSLGFQTINARLKRDAVPTQNLLLDAPPKKLSRCEVSLPHE</sequence>
<keyword evidence="2 5" id="KW-0863">Zinc-finger</keyword>
<dbReference type="SMART" id="SM00980">
    <property type="entry name" value="THAP"/>
    <property type="match status" value="1"/>
</dbReference>
<comment type="caution">
    <text evidence="7">The sequence shown here is derived from an EMBL/GenBank/DDBJ whole genome shotgun (WGS) entry which is preliminary data.</text>
</comment>
<dbReference type="GO" id="GO:0008270">
    <property type="term" value="F:zinc ion binding"/>
    <property type="evidence" value="ECO:0007669"/>
    <property type="project" value="UniProtKB-KW"/>
</dbReference>
<dbReference type="AlphaFoldDB" id="A0A9J6DM63"/>
<gene>
    <name evidence="7" type="ORF">HPB51_010387</name>
</gene>
<evidence type="ECO:0000256" key="2">
    <source>
        <dbReference type="ARBA" id="ARBA00022771"/>
    </source>
</evidence>
<dbReference type="Pfam" id="PF05485">
    <property type="entry name" value="THAP"/>
    <property type="match status" value="1"/>
</dbReference>
<evidence type="ECO:0000256" key="1">
    <source>
        <dbReference type="ARBA" id="ARBA00022723"/>
    </source>
</evidence>
<keyword evidence="4 5" id="KW-0238">DNA-binding</keyword>
<dbReference type="Proteomes" id="UP000821866">
    <property type="component" value="Chromosome 6"/>
</dbReference>
<protein>
    <recommendedName>
        <fullName evidence="6">THAP-type domain-containing protein</fullName>
    </recommendedName>
</protein>
<dbReference type="InterPro" id="IPR038441">
    <property type="entry name" value="THAP_Znf_sf"/>
</dbReference>
<evidence type="ECO:0000313" key="7">
    <source>
        <dbReference type="EMBL" id="KAH8023030.1"/>
    </source>
</evidence>
<reference evidence="7" key="1">
    <citation type="journal article" date="2020" name="Cell">
        <title>Large-Scale Comparative Analyses of Tick Genomes Elucidate Their Genetic Diversity and Vector Capacities.</title>
        <authorList>
            <consortium name="Tick Genome and Microbiome Consortium (TIGMIC)"/>
            <person name="Jia N."/>
            <person name="Wang J."/>
            <person name="Shi W."/>
            <person name="Du L."/>
            <person name="Sun Y."/>
            <person name="Zhan W."/>
            <person name="Jiang J.F."/>
            <person name="Wang Q."/>
            <person name="Zhang B."/>
            <person name="Ji P."/>
            <person name="Bell-Sakyi L."/>
            <person name="Cui X.M."/>
            <person name="Yuan T.T."/>
            <person name="Jiang B.G."/>
            <person name="Yang W.F."/>
            <person name="Lam T.T."/>
            <person name="Chang Q.C."/>
            <person name="Ding S.J."/>
            <person name="Wang X.J."/>
            <person name="Zhu J.G."/>
            <person name="Ruan X.D."/>
            <person name="Zhao L."/>
            <person name="Wei J.T."/>
            <person name="Ye R.Z."/>
            <person name="Que T.C."/>
            <person name="Du C.H."/>
            <person name="Zhou Y.H."/>
            <person name="Cheng J.X."/>
            <person name="Dai P.F."/>
            <person name="Guo W.B."/>
            <person name="Han X.H."/>
            <person name="Huang E.J."/>
            <person name="Li L.F."/>
            <person name="Wei W."/>
            <person name="Gao Y.C."/>
            <person name="Liu J.Z."/>
            <person name="Shao H.Z."/>
            <person name="Wang X."/>
            <person name="Wang C.C."/>
            <person name="Yang T.C."/>
            <person name="Huo Q.B."/>
            <person name="Li W."/>
            <person name="Chen H.Y."/>
            <person name="Chen S.E."/>
            <person name="Zhou L.G."/>
            <person name="Ni X.B."/>
            <person name="Tian J.H."/>
            <person name="Sheng Y."/>
            <person name="Liu T."/>
            <person name="Pan Y.S."/>
            <person name="Xia L.Y."/>
            <person name="Li J."/>
            <person name="Zhao F."/>
            <person name="Cao W.C."/>
        </authorList>
    </citation>
    <scope>NUCLEOTIDE SEQUENCE</scope>
    <source>
        <strain evidence="7">Rmic-2018</strain>
    </source>
</reference>
<name>A0A9J6DM63_RHIMP</name>
<dbReference type="GO" id="GO:0043565">
    <property type="term" value="F:sequence-specific DNA binding"/>
    <property type="evidence" value="ECO:0007669"/>
    <property type="project" value="InterPro"/>
</dbReference>
<evidence type="ECO:0000259" key="6">
    <source>
        <dbReference type="PROSITE" id="PS50950"/>
    </source>
</evidence>
<dbReference type="InterPro" id="IPR006612">
    <property type="entry name" value="THAP_Znf"/>
</dbReference>
<evidence type="ECO:0000256" key="4">
    <source>
        <dbReference type="ARBA" id="ARBA00023125"/>
    </source>
</evidence>
<dbReference type="SMART" id="SM00692">
    <property type="entry name" value="DM3"/>
    <property type="match status" value="1"/>
</dbReference>
<organism evidence="7 8">
    <name type="scientific">Rhipicephalus microplus</name>
    <name type="common">Cattle tick</name>
    <name type="synonym">Boophilus microplus</name>
    <dbReference type="NCBI Taxonomy" id="6941"/>
    <lineage>
        <taxon>Eukaryota</taxon>
        <taxon>Metazoa</taxon>
        <taxon>Ecdysozoa</taxon>
        <taxon>Arthropoda</taxon>
        <taxon>Chelicerata</taxon>
        <taxon>Arachnida</taxon>
        <taxon>Acari</taxon>
        <taxon>Parasitiformes</taxon>
        <taxon>Ixodida</taxon>
        <taxon>Ixodoidea</taxon>
        <taxon>Ixodidae</taxon>
        <taxon>Rhipicephalinae</taxon>
        <taxon>Rhipicephalus</taxon>
        <taxon>Boophilus</taxon>
    </lineage>
</organism>
<accession>A0A9J6DM63</accession>
<evidence type="ECO:0000256" key="3">
    <source>
        <dbReference type="ARBA" id="ARBA00022833"/>
    </source>
</evidence>
<dbReference type="PANTHER" id="PTHR46600">
    <property type="entry name" value="THAP DOMAIN-CONTAINING"/>
    <property type="match status" value="1"/>
</dbReference>
<keyword evidence="3" id="KW-0862">Zinc</keyword>
<dbReference type="Gene3D" id="6.20.210.20">
    <property type="entry name" value="THAP domain"/>
    <property type="match status" value="1"/>
</dbReference>
<evidence type="ECO:0000256" key="5">
    <source>
        <dbReference type="PROSITE-ProRule" id="PRU00309"/>
    </source>
</evidence>
<dbReference type="PROSITE" id="PS50950">
    <property type="entry name" value="ZF_THAP"/>
    <property type="match status" value="1"/>
</dbReference>
<feature type="domain" description="THAP-type" evidence="6">
    <location>
        <begin position="1"/>
        <end position="92"/>
    </location>
</feature>
<dbReference type="SUPFAM" id="SSF57716">
    <property type="entry name" value="Glucocorticoid receptor-like (DNA-binding domain)"/>
    <property type="match status" value="1"/>
</dbReference>
<reference evidence="7" key="2">
    <citation type="submission" date="2021-09" db="EMBL/GenBank/DDBJ databases">
        <authorList>
            <person name="Jia N."/>
            <person name="Wang J."/>
            <person name="Shi W."/>
            <person name="Du L."/>
            <person name="Sun Y."/>
            <person name="Zhan W."/>
            <person name="Jiang J."/>
            <person name="Wang Q."/>
            <person name="Zhang B."/>
            <person name="Ji P."/>
            <person name="Sakyi L.B."/>
            <person name="Cui X."/>
            <person name="Yuan T."/>
            <person name="Jiang B."/>
            <person name="Yang W."/>
            <person name="Lam T.T.-Y."/>
            <person name="Chang Q."/>
            <person name="Ding S."/>
            <person name="Wang X."/>
            <person name="Zhu J."/>
            <person name="Ruan X."/>
            <person name="Zhao L."/>
            <person name="Wei J."/>
            <person name="Que T."/>
            <person name="Du C."/>
            <person name="Cheng J."/>
            <person name="Dai P."/>
            <person name="Han X."/>
            <person name="Huang E."/>
            <person name="Gao Y."/>
            <person name="Liu J."/>
            <person name="Shao H."/>
            <person name="Ye R."/>
            <person name="Li L."/>
            <person name="Wei W."/>
            <person name="Wang X."/>
            <person name="Wang C."/>
            <person name="Huo Q."/>
            <person name="Li W."/>
            <person name="Guo W."/>
            <person name="Chen H."/>
            <person name="Chen S."/>
            <person name="Zhou L."/>
            <person name="Zhou L."/>
            <person name="Ni X."/>
            <person name="Tian J."/>
            <person name="Zhou Y."/>
            <person name="Sheng Y."/>
            <person name="Liu T."/>
            <person name="Pan Y."/>
            <person name="Xia L."/>
            <person name="Li J."/>
            <person name="Zhao F."/>
            <person name="Cao W."/>
        </authorList>
    </citation>
    <scope>NUCLEOTIDE SEQUENCE</scope>
    <source>
        <strain evidence="7">Rmic-2018</strain>
        <tissue evidence="7">Larvae</tissue>
    </source>
</reference>
<dbReference type="EMBL" id="JABSTU010000008">
    <property type="protein sequence ID" value="KAH8023030.1"/>
    <property type="molecule type" value="Genomic_DNA"/>
</dbReference>
<dbReference type="PANTHER" id="PTHR46600:SF11">
    <property type="entry name" value="THAP DOMAIN-CONTAINING PROTEIN 10"/>
    <property type="match status" value="1"/>
</dbReference>